<proteinExistence type="predicted"/>
<dbReference type="EMBL" id="AP022608">
    <property type="protein sequence ID" value="BBZ15993.1"/>
    <property type="molecule type" value="Genomic_DNA"/>
</dbReference>
<gene>
    <name evidence="1" type="ORF">MGAD_03280</name>
</gene>
<dbReference type="KEGG" id="mgad:MGAD_03280"/>
<sequence>MPRPRAPRRSSCGFGAVRATHRMAFPVNVVVKTIARRYMTTLEGFDAPWSHLTEFVTDVWVR</sequence>
<name>A0A7I7WHQ7_MYCGU</name>
<dbReference type="AlphaFoldDB" id="A0A7I7WHQ7"/>
<evidence type="ECO:0000313" key="2">
    <source>
        <dbReference type="Proteomes" id="UP000466187"/>
    </source>
</evidence>
<protein>
    <submittedName>
        <fullName evidence="1">Uncharacterized protein</fullName>
    </submittedName>
</protein>
<dbReference type="Proteomes" id="UP000466187">
    <property type="component" value="Chromosome"/>
</dbReference>
<reference evidence="1 2" key="1">
    <citation type="journal article" date="2019" name="Emerg. Microbes Infect.">
        <title>Comprehensive subspecies identification of 175 nontuberculous mycobacteria species based on 7547 genomic profiles.</title>
        <authorList>
            <person name="Matsumoto Y."/>
            <person name="Kinjo T."/>
            <person name="Motooka D."/>
            <person name="Nabeya D."/>
            <person name="Jung N."/>
            <person name="Uechi K."/>
            <person name="Horii T."/>
            <person name="Iida T."/>
            <person name="Fujita J."/>
            <person name="Nakamura S."/>
        </authorList>
    </citation>
    <scope>NUCLEOTIDE SEQUENCE [LARGE SCALE GENOMIC DNA]</scope>
    <source>
        <strain evidence="1 2">JCM 12688</strain>
    </source>
</reference>
<organism evidence="1 2">
    <name type="scientific">Mycolicibacterium gadium</name>
    <name type="common">Mycobacterium gadium</name>
    <dbReference type="NCBI Taxonomy" id="1794"/>
    <lineage>
        <taxon>Bacteria</taxon>
        <taxon>Bacillati</taxon>
        <taxon>Actinomycetota</taxon>
        <taxon>Actinomycetes</taxon>
        <taxon>Mycobacteriales</taxon>
        <taxon>Mycobacteriaceae</taxon>
        <taxon>Mycolicibacterium</taxon>
    </lineage>
</organism>
<evidence type="ECO:0000313" key="1">
    <source>
        <dbReference type="EMBL" id="BBZ15993.1"/>
    </source>
</evidence>
<accession>A0A7I7WHQ7</accession>
<dbReference type="RefSeq" id="WP_163684384.1">
    <property type="nucleotide sequence ID" value="NZ_AP022608.1"/>
</dbReference>